<evidence type="ECO:0000256" key="10">
    <source>
        <dbReference type="RuleBase" id="RU004004"/>
    </source>
</evidence>
<evidence type="ECO:0000256" key="3">
    <source>
        <dbReference type="ARBA" id="ARBA00022448"/>
    </source>
</evidence>
<feature type="domain" description="Type II/III secretion system secretin-like" evidence="13">
    <location>
        <begin position="460"/>
        <end position="623"/>
    </location>
</feature>
<protein>
    <submittedName>
        <fullName evidence="16">Type II secretion system secretin GspD</fullName>
    </submittedName>
</protein>
<dbReference type="PANTHER" id="PTHR30332">
    <property type="entry name" value="PROBABLE GENERAL SECRETION PATHWAY PROTEIN D"/>
    <property type="match status" value="1"/>
</dbReference>
<evidence type="ECO:0000256" key="11">
    <source>
        <dbReference type="SAM" id="MobiDB-lite"/>
    </source>
</evidence>
<dbReference type="GO" id="GO:0015627">
    <property type="term" value="C:type II protein secretion system complex"/>
    <property type="evidence" value="ECO:0007669"/>
    <property type="project" value="InterPro"/>
</dbReference>
<feature type="domain" description="NolW-like" evidence="14">
    <location>
        <begin position="262"/>
        <end position="336"/>
    </location>
</feature>
<sequence length="673" mass="71313">MRRLIASLLVSSALALTPAAAQPGRVTLNYENAELRVVAAEIADRTGYQFVLDPRISGRVNIISPAGMTLSPEEVFEVFLATLQVNNFTAVPAGDRIYKIVPIDQGARDGGPVGNSDIQGGTTTRIFPLDNIDARSTAGSLRGVVGPQGLIIPIAESNSIVVVDNGRNLERVAEILRTIDVDDTILRTVTLENADATSVATALREILQNTANNQNQGGGVQVIPSVGTNQVILRGSPNQVARAVPIVRELDRAGGVRGNFDAIYLNHVDGEELVPIITQLIGGTAPGPDGAAPRAAAGGPVVTFHKPTNAILVNAPPEAQRTIRQLVQRLDIRRPQVMIEAIVVEIANNTARELGVQYLSGGDGLPVSAATFTDTRPNLLSAAGAAFFLTEQDGTRDVTTITDGGNVVVSQEDDVDNDIAAISGQLVTAAVSDLLSFNGFVTGFGDVTEDGGVYGVLLSAIKSDSRSNVLSTPFTMALDNTPARLQVGQEIPVVTGEAVGTDFQGGFRNIERQDVGTILEVTPQINDGDAVTLKIKLEVSSLTAFTAQSDSPILQKSVTEQELVADNGQIIVIGGLVDNDQRNTETKVPLLGDIPLLGNLFKGQSRAEEETTLMVFLRPTIVRDASDANAVTARKYDFAAQRQLRAERRDEGPSRLERLNDTILGTGEIPEAP</sequence>
<dbReference type="EMBL" id="JABFCX010000003">
    <property type="protein sequence ID" value="NNU17113.1"/>
    <property type="molecule type" value="Genomic_DNA"/>
</dbReference>
<comment type="similarity">
    <text evidence="2">Belongs to the bacterial secretin family. GSP D subfamily.</text>
</comment>
<keyword evidence="8" id="KW-0472">Membrane</keyword>
<dbReference type="Proteomes" id="UP000536835">
    <property type="component" value="Unassembled WGS sequence"/>
</dbReference>
<keyword evidence="9" id="KW-0998">Cell outer membrane</keyword>
<dbReference type="InterPro" id="IPR038591">
    <property type="entry name" value="NolW-like_sf"/>
</dbReference>
<evidence type="ECO:0000256" key="2">
    <source>
        <dbReference type="ARBA" id="ARBA00006980"/>
    </source>
</evidence>
<feature type="domain" description="GspD-like N0" evidence="15">
    <location>
        <begin position="28"/>
        <end position="100"/>
    </location>
</feature>
<evidence type="ECO:0000256" key="1">
    <source>
        <dbReference type="ARBA" id="ARBA00004442"/>
    </source>
</evidence>
<dbReference type="Pfam" id="PF03958">
    <property type="entry name" value="Secretin_N"/>
    <property type="match status" value="3"/>
</dbReference>
<dbReference type="InterPro" id="IPR049371">
    <property type="entry name" value="GspD-like_N0"/>
</dbReference>
<evidence type="ECO:0000259" key="14">
    <source>
        <dbReference type="Pfam" id="PF03958"/>
    </source>
</evidence>
<feature type="chain" id="PRO_5030897704" evidence="12">
    <location>
        <begin position="22"/>
        <end position="673"/>
    </location>
</feature>
<dbReference type="NCBIfam" id="TIGR02517">
    <property type="entry name" value="type_II_gspD"/>
    <property type="match status" value="1"/>
</dbReference>
<evidence type="ECO:0000256" key="6">
    <source>
        <dbReference type="ARBA" id="ARBA00022729"/>
    </source>
</evidence>
<dbReference type="AlphaFoldDB" id="A0A7Y3RN28"/>
<dbReference type="PRINTS" id="PR00811">
    <property type="entry name" value="BCTERIALGSPD"/>
</dbReference>
<comment type="subcellular location">
    <subcellularLocation>
        <location evidence="1 10">Cell outer membrane</location>
    </subcellularLocation>
</comment>
<keyword evidence="3 10" id="KW-0813">Transport</keyword>
<dbReference type="Pfam" id="PF21305">
    <property type="entry name" value="type_II_gspD_N0"/>
    <property type="match status" value="1"/>
</dbReference>
<dbReference type="InterPro" id="IPR001775">
    <property type="entry name" value="GspD/PilQ"/>
</dbReference>
<keyword evidence="6 12" id="KW-0732">Signal</keyword>
<evidence type="ECO:0000256" key="9">
    <source>
        <dbReference type="ARBA" id="ARBA00023237"/>
    </source>
</evidence>
<evidence type="ECO:0000259" key="15">
    <source>
        <dbReference type="Pfam" id="PF21305"/>
    </source>
</evidence>
<dbReference type="InterPro" id="IPR013356">
    <property type="entry name" value="T2SS_GspD"/>
</dbReference>
<accession>A0A7Y3RN28</accession>
<dbReference type="Gene3D" id="3.30.1370.120">
    <property type="match status" value="3"/>
</dbReference>
<name>A0A7Y3RN28_9PROT</name>
<reference evidence="16 17" key="1">
    <citation type="submission" date="2020-05" db="EMBL/GenBank/DDBJ databases">
        <title>Parvularcula mediterraneae sp. nov., isolated from polypropylene straw from shallow seawater of the seashore of Laganas in Zakynthos island, Greece.</title>
        <authorList>
            <person name="Szabo I."/>
            <person name="Al-Omari J."/>
            <person name="Rado J."/>
            <person name="Szerdahelyi G.S."/>
        </authorList>
    </citation>
    <scope>NUCLEOTIDE SEQUENCE [LARGE SCALE GENOMIC DNA]</scope>
    <source>
        <strain evidence="16 17">ZS-1/3</strain>
    </source>
</reference>
<feature type="signal peptide" evidence="12">
    <location>
        <begin position="1"/>
        <end position="21"/>
    </location>
</feature>
<proteinExistence type="inferred from homology"/>
<dbReference type="GO" id="GO:0009279">
    <property type="term" value="C:cell outer membrane"/>
    <property type="evidence" value="ECO:0007669"/>
    <property type="project" value="UniProtKB-SubCell"/>
</dbReference>
<dbReference type="RefSeq" id="WP_173200220.1">
    <property type="nucleotide sequence ID" value="NZ_JABFCX010000003.1"/>
</dbReference>
<evidence type="ECO:0000259" key="13">
    <source>
        <dbReference type="Pfam" id="PF00263"/>
    </source>
</evidence>
<feature type="domain" description="NolW-like" evidence="14">
    <location>
        <begin position="187"/>
        <end position="254"/>
    </location>
</feature>
<dbReference type="PANTHER" id="PTHR30332:SF24">
    <property type="entry name" value="SECRETIN GSPD-RELATED"/>
    <property type="match status" value="1"/>
</dbReference>
<comment type="caution">
    <text evidence="16">The sequence shown here is derived from an EMBL/GenBank/DDBJ whole genome shotgun (WGS) entry which is preliminary data.</text>
</comment>
<evidence type="ECO:0000256" key="8">
    <source>
        <dbReference type="ARBA" id="ARBA00023136"/>
    </source>
</evidence>
<keyword evidence="17" id="KW-1185">Reference proteome</keyword>
<feature type="region of interest" description="Disordered" evidence="11">
    <location>
        <begin position="645"/>
        <end position="673"/>
    </location>
</feature>
<keyword evidence="7" id="KW-0653">Protein transport</keyword>
<dbReference type="PRINTS" id="PR01032">
    <property type="entry name" value="PHAGEIV"/>
</dbReference>
<dbReference type="InterPro" id="IPR004846">
    <property type="entry name" value="T2SS/T3SS_dom"/>
</dbReference>
<keyword evidence="5" id="KW-0812">Transmembrane</keyword>
<evidence type="ECO:0000256" key="5">
    <source>
        <dbReference type="ARBA" id="ARBA00022692"/>
    </source>
</evidence>
<dbReference type="InterPro" id="IPR050810">
    <property type="entry name" value="Bact_Secretion_Sys_Channel"/>
</dbReference>
<feature type="compositionally biased region" description="Basic and acidic residues" evidence="11">
    <location>
        <begin position="645"/>
        <end position="660"/>
    </location>
</feature>
<evidence type="ECO:0000256" key="12">
    <source>
        <dbReference type="SAM" id="SignalP"/>
    </source>
</evidence>
<evidence type="ECO:0000256" key="4">
    <source>
        <dbReference type="ARBA" id="ARBA00022452"/>
    </source>
</evidence>
<dbReference type="GO" id="GO:0015628">
    <property type="term" value="P:protein secretion by the type II secretion system"/>
    <property type="evidence" value="ECO:0007669"/>
    <property type="project" value="InterPro"/>
</dbReference>
<gene>
    <name evidence="16" type="primary">gspD</name>
    <name evidence="16" type="ORF">HK107_12350</name>
</gene>
<keyword evidence="4" id="KW-1134">Transmembrane beta strand</keyword>
<feature type="domain" description="NolW-like" evidence="14">
    <location>
        <begin position="124"/>
        <end position="182"/>
    </location>
</feature>
<evidence type="ECO:0000313" key="17">
    <source>
        <dbReference type="Proteomes" id="UP000536835"/>
    </source>
</evidence>
<organism evidence="16 17">
    <name type="scientific">Parvularcula mediterranea</name>
    <dbReference type="NCBI Taxonomy" id="2732508"/>
    <lineage>
        <taxon>Bacteria</taxon>
        <taxon>Pseudomonadati</taxon>
        <taxon>Pseudomonadota</taxon>
        <taxon>Alphaproteobacteria</taxon>
        <taxon>Parvularculales</taxon>
        <taxon>Parvularculaceae</taxon>
        <taxon>Parvularcula</taxon>
    </lineage>
</organism>
<dbReference type="InterPro" id="IPR005644">
    <property type="entry name" value="NolW-like"/>
</dbReference>
<dbReference type="Pfam" id="PF00263">
    <property type="entry name" value="Secretin"/>
    <property type="match status" value="1"/>
</dbReference>
<evidence type="ECO:0000313" key="16">
    <source>
        <dbReference type="EMBL" id="NNU17113.1"/>
    </source>
</evidence>
<evidence type="ECO:0000256" key="7">
    <source>
        <dbReference type="ARBA" id="ARBA00022927"/>
    </source>
</evidence>